<name>A0A1I6RWW1_9BACL</name>
<feature type="domain" description="UPF0033" evidence="2">
    <location>
        <begin position="7"/>
        <end position="31"/>
    </location>
</feature>
<dbReference type="PANTHER" id="PTHR33279:SF6">
    <property type="entry name" value="SULFUR CARRIER PROTEIN YEDF-RELATED"/>
    <property type="match status" value="1"/>
</dbReference>
<protein>
    <submittedName>
        <fullName evidence="3">TusA-related sulfurtransferase</fullName>
    </submittedName>
</protein>
<comment type="similarity">
    <text evidence="1">Belongs to the sulfur carrier protein TusA family.</text>
</comment>
<sequence>MKVHHEIDATGLSCPLPVVRAKKAMDALEKGQVLEIHATDAGVEKDLPAWAKTLGHEIVDQQKDKGVYIFRIRKGE</sequence>
<dbReference type="InterPro" id="IPR036868">
    <property type="entry name" value="TusA-like_sf"/>
</dbReference>
<keyword evidence="4" id="KW-1185">Reference proteome</keyword>
<dbReference type="EMBL" id="FPAA01000006">
    <property type="protein sequence ID" value="SFS69179.1"/>
    <property type="molecule type" value="Genomic_DNA"/>
</dbReference>
<reference evidence="4" key="1">
    <citation type="submission" date="2016-10" db="EMBL/GenBank/DDBJ databases">
        <authorList>
            <person name="Varghese N."/>
            <person name="Submissions S."/>
        </authorList>
    </citation>
    <scope>NUCLEOTIDE SEQUENCE [LARGE SCALE GENOMIC DNA]</scope>
    <source>
        <strain evidence="4">DSM 45789</strain>
    </source>
</reference>
<dbReference type="RefSeq" id="WP_091836743.1">
    <property type="nucleotide sequence ID" value="NZ_FPAA01000006.1"/>
</dbReference>
<evidence type="ECO:0000256" key="1">
    <source>
        <dbReference type="ARBA" id="ARBA00008984"/>
    </source>
</evidence>
<dbReference type="Proteomes" id="UP000198660">
    <property type="component" value="Unassembled WGS sequence"/>
</dbReference>
<dbReference type="Gene3D" id="3.30.110.40">
    <property type="entry name" value="TusA-like domain"/>
    <property type="match status" value="1"/>
</dbReference>
<accession>A0A1I6RWW1</accession>
<organism evidence="3 4">
    <name type="scientific">Marininema halotolerans</name>
    <dbReference type="NCBI Taxonomy" id="1155944"/>
    <lineage>
        <taxon>Bacteria</taxon>
        <taxon>Bacillati</taxon>
        <taxon>Bacillota</taxon>
        <taxon>Bacilli</taxon>
        <taxon>Bacillales</taxon>
        <taxon>Thermoactinomycetaceae</taxon>
        <taxon>Marininema</taxon>
    </lineage>
</organism>
<dbReference type="CDD" id="cd00291">
    <property type="entry name" value="SirA_YedF_YeeD"/>
    <property type="match status" value="1"/>
</dbReference>
<gene>
    <name evidence="3" type="ORF">SAMN05444972_1064</name>
</gene>
<evidence type="ECO:0000259" key="2">
    <source>
        <dbReference type="PROSITE" id="PS01148"/>
    </source>
</evidence>
<dbReference type="InterPro" id="IPR001455">
    <property type="entry name" value="TusA-like"/>
</dbReference>
<dbReference type="Pfam" id="PF01206">
    <property type="entry name" value="TusA"/>
    <property type="match status" value="1"/>
</dbReference>
<evidence type="ECO:0000313" key="3">
    <source>
        <dbReference type="EMBL" id="SFS69179.1"/>
    </source>
</evidence>
<dbReference type="PROSITE" id="PS01148">
    <property type="entry name" value="UPF0033"/>
    <property type="match status" value="1"/>
</dbReference>
<dbReference type="OrthoDB" id="9796234at2"/>
<dbReference type="SUPFAM" id="SSF64307">
    <property type="entry name" value="SirA-like"/>
    <property type="match status" value="1"/>
</dbReference>
<dbReference type="PANTHER" id="PTHR33279">
    <property type="entry name" value="SULFUR CARRIER PROTEIN YEDF-RELATED"/>
    <property type="match status" value="1"/>
</dbReference>
<evidence type="ECO:0000313" key="4">
    <source>
        <dbReference type="Proteomes" id="UP000198660"/>
    </source>
</evidence>
<proteinExistence type="inferred from homology"/>
<dbReference type="GO" id="GO:0016740">
    <property type="term" value="F:transferase activity"/>
    <property type="evidence" value="ECO:0007669"/>
    <property type="project" value="UniProtKB-KW"/>
</dbReference>
<dbReference type="AlphaFoldDB" id="A0A1I6RWW1"/>
<keyword evidence="3" id="KW-0808">Transferase</keyword>